<protein>
    <submittedName>
        <fullName evidence="5">Unannotated protein</fullName>
    </submittedName>
</protein>
<dbReference type="PANTHER" id="PTHR43464">
    <property type="entry name" value="METHYLTRANSFERASE"/>
    <property type="match status" value="1"/>
</dbReference>
<dbReference type="EMBL" id="CAEZSR010000192">
    <property type="protein sequence ID" value="CAB4586410.1"/>
    <property type="molecule type" value="Genomic_DNA"/>
</dbReference>
<organism evidence="5">
    <name type="scientific">freshwater metagenome</name>
    <dbReference type="NCBI Taxonomy" id="449393"/>
    <lineage>
        <taxon>unclassified sequences</taxon>
        <taxon>metagenomes</taxon>
        <taxon>ecological metagenomes</taxon>
    </lineage>
</organism>
<dbReference type="AlphaFoldDB" id="A0A6J6FCP9"/>
<dbReference type="Gene3D" id="3.40.50.150">
    <property type="entry name" value="Vaccinia Virus protein VP39"/>
    <property type="match status" value="1"/>
</dbReference>
<dbReference type="Pfam" id="PF13649">
    <property type="entry name" value="Methyltransf_25"/>
    <property type="match status" value="1"/>
</dbReference>
<dbReference type="PANTHER" id="PTHR43464:SF19">
    <property type="entry name" value="UBIQUINONE BIOSYNTHESIS O-METHYLTRANSFERASE, MITOCHONDRIAL"/>
    <property type="match status" value="1"/>
</dbReference>
<dbReference type="InterPro" id="IPR029063">
    <property type="entry name" value="SAM-dependent_MTases_sf"/>
</dbReference>
<dbReference type="GO" id="GO:0008168">
    <property type="term" value="F:methyltransferase activity"/>
    <property type="evidence" value="ECO:0007669"/>
    <property type="project" value="UniProtKB-KW"/>
</dbReference>
<dbReference type="InterPro" id="IPR041698">
    <property type="entry name" value="Methyltransf_25"/>
</dbReference>
<keyword evidence="2" id="KW-0808">Transferase</keyword>
<sequence length="206" mass="22174">MTTDPVPGAHVSPQWAAWRRSVDLDEYEARFVHDAAHGEADLVASLHPRSVLDAGCGTGRVAIELDRRGIEAVGVDLDGDLLALAARKAPQLRWECTDLASMDLGRTFDVVVLAGNVLLFCRDDRRSDVVARCAAHLGPGGLLVAGFSLRMAESSIRLDEYDAAATAAGLVMVERWATWERDVYVGGGYVVSLHRRAGHDASDPLA</sequence>
<feature type="domain" description="Methyltransferase" evidence="4">
    <location>
        <begin position="51"/>
        <end position="141"/>
    </location>
</feature>
<evidence type="ECO:0000256" key="1">
    <source>
        <dbReference type="ARBA" id="ARBA00022603"/>
    </source>
</evidence>
<evidence type="ECO:0000256" key="2">
    <source>
        <dbReference type="ARBA" id="ARBA00022679"/>
    </source>
</evidence>
<evidence type="ECO:0000259" key="4">
    <source>
        <dbReference type="Pfam" id="PF13649"/>
    </source>
</evidence>
<keyword evidence="3" id="KW-0949">S-adenosyl-L-methionine</keyword>
<keyword evidence="1" id="KW-0489">Methyltransferase</keyword>
<dbReference type="CDD" id="cd02440">
    <property type="entry name" value="AdoMet_MTases"/>
    <property type="match status" value="1"/>
</dbReference>
<dbReference type="GO" id="GO:0032259">
    <property type="term" value="P:methylation"/>
    <property type="evidence" value="ECO:0007669"/>
    <property type="project" value="UniProtKB-KW"/>
</dbReference>
<evidence type="ECO:0000313" key="5">
    <source>
        <dbReference type="EMBL" id="CAB4586410.1"/>
    </source>
</evidence>
<gene>
    <name evidence="5" type="ORF">UFOPK1493_03449</name>
</gene>
<dbReference type="SUPFAM" id="SSF53335">
    <property type="entry name" value="S-adenosyl-L-methionine-dependent methyltransferases"/>
    <property type="match status" value="1"/>
</dbReference>
<evidence type="ECO:0000256" key="3">
    <source>
        <dbReference type="ARBA" id="ARBA00022691"/>
    </source>
</evidence>
<proteinExistence type="predicted"/>
<name>A0A6J6FCP9_9ZZZZ</name>
<accession>A0A6J6FCP9</accession>
<reference evidence="5" key="1">
    <citation type="submission" date="2020-05" db="EMBL/GenBank/DDBJ databases">
        <authorList>
            <person name="Chiriac C."/>
            <person name="Salcher M."/>
            <person name="Ghai R."/>
            <person name="Kavagutti S V."/>
        </authorList>
    </citation>
    <scope>NUCLEOTIDE SEQUENCE</scope>
</reference>